<dbReference type="PANTHER" id="PTHR30560:SF3">
    <property type="entry name" value="TRIGGER FACTOR-LIKE PROTEIN TIG, CHLOROPLASTIC"/>
    <property type="match status" value="1"/>
</dbReference>
<dbReference type="Gene3D" id="1.10.3120.10">
    <property type="entry name" value="Trigger factor, C-terminal domain"/>
    <property type="match status" value="1"/>
</dbReference>
<dbReference type="SUPFAM" id="SSF102735">
    <property type="entry name" value="Trigger factor ribosome-binding domain"/>
    <property type="match status" value="1"/>
</dbReference>
<gene>
    <name evidence="4" type="ORF">CLV93_101516</name>
    <name evidence="3" type="ORF">JCM18694_04180</name>
</gene>
<dbReference type="Proteomes" id="UP000396862">
    <property type="component" value="Unassembled WGS sequence"/>
</dbReference>
<feature type="coiled-coil region" evidence="1">
    <location>
        <begin position="407"/>
        <end position="438"/>
    </location>
</feature>
<keyword evidence="6" id="KW-1185">Reference proteome</keyword>
<name>A0A2P8CKS2_9BACT</name>
<evidence type="ECO:0000313" key="3">
    <source>
        <dbReference type="EMBL" id="GET20172.1"/>
    </source>
</evidence>
<evidence type="ECO:0000313" key="5">
    <source>
        <dbReference type="Proteomes" id="UP000240621"/>
    </source>
</evidence>
<evidence type="ECO:0000313" key="4">
    <source>
        <dbReference type="EMBL" id="PSK85552.1"/>
    </source>
</evidence>
<dbReference type="AlphaFoldDB" id="A0A2P8CKS2"/>
<dbReference type="NCBIfam" id="TIGR00115">
    <property type="entry name" value="tig"/>
    <property type="match status" value="1"/>
</dbReference>
<dbReference type="GO" id="GO:0003755">
    <property type="term" value="F:peptidyl-prolyl cis-trans isomerase activity"/>
    <property type="evidence" value="ECO:0007669"/>
    <property type="project" value="TreeGrafter"/>
</dbReference>
<dbReference type="InterPro" id="IPR005215">
    <property type="entry name" value="Trig_fac"/>
</dbReference>
<keyword evidence="1" id="KW-0175">Coiled coil</keyword>
<evidence type="ECO:0000313" key="6">
    <source>
        <dbReference type="Proteomes" id="UP000396862"/>
    </source>
</evidence>
<reference evidence="4 5" key="1">
    <citation type="submission" date="2018-03" db="EMBL/GenBank/DDBJ databases">
        <title>Genomic Encyclopedia of Archaeal and Bacterial Type Strains, Phase II (KMG-II): from individual species to whole genera.</title>
        <authorList>
            <person name="Goeker M."/>
        </authorList>
    </citation>
    <scope>NUCLEOTIDE SEQUENCE [LARGE SCALE GENOMIC DNA]</scope>
    <source>
        <strain evidence="4 5">DSM 27267</strain>
    </source>
</reference>
<dbReference type="Gene3D" id="3.30.70.1050">
    <property type="entry name" value="Trigger factor ribosome-binding domain"/>
    <property type="match status" value="1"/>
</dbReference>
<dbReference type="GO" id="GO:0015031">
    <property type="term" value="P:protein transport"/>
    <property type="evidence" value="ECO:0007669"/>
    <property type="project" value="InterPro"/>
</dbReference>
<dbReference type="GO" id="GO:0044183">
    <property type="term" value="F:protein folding chaperone"/>
    <property type="evidence" value="ECO:0007669"/>
    <property type="project" value="TreeGrafter"/>
</dbReference>
<dbReference type="EMBL" id="PYGC01000001">
    <property type="protein sequence ID" value="PSK85552.1"/>
    <property type="molecule type" value="Genomic_DNA"/>
</dbReference>
<dbReference type="InterPro" id="IPR008881">
    <property type="entry name" value="Trigger_fac_ribosome-bd_bac"/>
</dbReference>
<evidence type="ECO:0000256" key="1">
    <source>
        <dbReference type="SAM" id="Coils"/>
    </source>
</evidence>
<dbReference type="OrthoDB" id="9767721at2"/>
<protein>
    <submittedName>
        <fullName evidence="4">Trigger factor</fullName>
    </submittedName>
</protein>
<proteinExistence type="predicted"/>
<dbReference type="Pfam" id="PF05697">
    <property type="entry name" value="Trigger_N"/>
    <property type="match status" value="1"/>
</dbReference>
<dbReference type="PIRSF" id="PIRSF003095">
    <property type="entry name" value="Trigger_factor"/>
    <property type="match status" value="1"/>
</dbReference>
<dbReference type="SUPFAM" id="SSF109998">
    <property type="entry name" value="Triger factor/SurA peptide-binding domain-like"/>
    <property type="match status" value="1"/>
</dbReference>
<reference evidence="3 6" key="2">
    <citation type="submission" date="2019-10" db="EMBL/GenBank/DDBJ databases">
        <title>Prolixibacter strains distinguished by the presence of nitrate reductase genes were adept at nitrate-dependent anaerobic corrosion of metallic iron and carbon steel.</title>
        <authorList>
            <person name="Iino T."/>
            <person name="Shono N."/>
            <person name="Ito K."/>
            <person name="Nakamura R."/>
            <person name="Sueoka K."/>
            <person name="Harayama S."/>
            <person name="Ohkuma M."/>
        </authorList>
    </citation>
    <scope>NUCLEOTIDE SEQUENCE [LARGE SCALE GENOMIC DNA]</scope>
    <source>
        <strain evidence="3 6">MIC1-1</strain>
    </source>
</reference>
<dbReference type="RefSeq" id="WP_106540582.1">
    <property type="nucleotide sequence ID" value="NZ_BLAU01000001.1"/>
</dbReference>
<accession>A0A2P8CKS2</accession>
<dbReference type="GO" id="GO:0043335">
    <property type="term" value="P:protein unfolding"/>
    <property type="evidence" value="ECO:0007669"/>
    <property type="project" value="TreeGrafter"/>
</dbReference>
<sequence length="451" mass="52344">MNITRENIDDLNAVVRLTVEKNDYEATVNETLKDYRKKANMPGFRKGKVPAGLIKKMYGKSLLAEEVNKILSRELMKYISEEKLDILGEPLPNEEKQPAIDWDNDENFEFVFDIAMSPEINVTLDKRRKLPYYVIKVDEDLIDKQVESYTNRFGTNEPAEEVGEKETVRGDFAELDADGNVKEGGIEANDVLVSIDLIKDEDIKKKFMGAKVGDVIRFDPKAAFQNDHEVGHMLNLDHDASHELDAEFNYTINVINTFIPAEVNEELVTKIFGEESDVKTVEDMRNNIAEDLKENLKYSSDYRFLVDAKETLTKGAKIELPEAFLKRWLVATNENLTAEQIDSDFENFRTDLEWQLIKNKLGKESELKVEEAEIRDMAREMALMQFRQYGMMNVPDEHLDQFANSILQNEEERRRMVEKKLEDKILEVIKEKVNIEEKEVTQEEFDKLFEK</sequence>
<organism evidence="4 5">
    <name type="scientific">Prolixibacter denitrificans</name>
    <dbReference type="NCBI Taxonomy" id="1541063"/>
    <lineage>
        <taxon>Bacteria</taxon>
        <taxon>Pseudomonadati</taxon>
        <taxon>Bacteroidota</taxon>
        <taxon>Bacteroidia</taxon>
        <taxon>Marinilabiliales</taxon>
        <taxon>Prolixibacteraceae</taxon>
        <taxon>Prolixibacter</taxon>
    </lineage>
</organism>
<dbReference type="InterPro" id="IPR037041">
    <property type="entry name" value="Trigger_fac_C_sf"/>
</dbReference>
<evidence type="ECO:0000259" key="2">
    <source>
        <dbReference type="Pfam" id="PF05697"/>
    </source>
</evidence>
<dbReference type="GO" id="GO:0043022">
    <property type="term" value="F:ribosome binding"/>
    <property type="evidence" value="ECO:0007669"/>
    <property type="project" value="TreeGrafter"/>
</dbReference>
<dbReference type="Proteomes" id="UP000240621">
    <property type="component" value="Unassembled WGS sequence"/>
</dbReference>
<dbReference type="GO" id="GO:0051083">
    <property type="term" value="P:'de novo' cotranslational protein folding"/>
    <property type="evidence" value="ECO:0007669"/>
    <property type="project" value="TreeGrafter"/>
</dbReference>
<comment type="caution">
    <text evidence="4">The sequence shown here is derived from an EMBL/GenBank/DDBJ whole genome shotgun (WGS) entry which is preliminary data.</text>
</comment>
<dbReference type="EMBL" id="BLAU01000001">
    <property type="protein sequence ID" value="GET20172.1"/>
    <property type="molecule type" value="Genomic_DNA"/>
</dbReference>
<dbReference type="InterPro" id="IPR027304">
    <property type="entry name" value="Trigger_fact/SurA_dom_sf"/>
</dbReference>
<dbReference type="PANTHER" id="PTHR30560">
    <property type="entry name" value="TRIGGER FACTOR CHAPERONE AND PEPTIDYL-PROLYL CIS/TRANS ISOMERASE"/>
    <property type="match status" value="1"/>
</dbReference>
<dbReference type="InterPro" id="IPR036611">
    <property type="entry name" value="Trigger_fac_ribosome-bd_sf"/>
</dbReference>
<feature type="domain" description="Trigger factor ribosome-binding bacterial" evidence="2">
    <location>
        <begin position="1"/>
        <end position="148"/>
    </location>
</feature>